<evidence type="ECO:0000313" key="1">
    <source>
        <dbReference type="EMBL" id="WNH12614.1"/>
    </source>
</evidence>
<protein>
    <recommendedName>
        <fullName evidence="3">Fibronectin type-III domain-containing protein</fullName>
    </recommendedName>
</protein>
<proteinExistence type="predicted"/>
<evidence type="ECO:0000313" key="2">
    <source>
        <dbReference type="Proteomes" id="UP001303407"/>
    </source>
</evidence>
<accession>A0ABY9Y446</accession>
<sequence>MVDLSNFESGQVYYAKAFALNEKGIGYGNEISFTISSINPPIVQIGYTKLVGVHDILLEDKTKEADKKSVN</sequence>
<dbReference type="Proteomes" id="UP001303407">
    <property type="component" value="Chromosome"/>
</dbReference>
<dbReference type="EMBL" id="CP134536">
    <property type="protein sequence ID" value="WNH12614.1"/>
    <property type="molecule type" value="Genomic_DNA"/>
</dbReference>
<dbReference type="RefSeq" id="WP_415862594.1">
    <property type="nucleotide sequence ID" value="NZ_CP134536.1"/>
</dbReference>
<evidence type="ECO:0008006" key="3">
    <source>
        <dbReference type="Google" id="ProtNLM"/>
    </source>
</evidence>
<organism evidence="1 2">
    <name type="scientific">Thalassobellus suaedae</name>
    <dbReference type="NCBI Taxonomy" id="3074124"/>
    <lineage>
        <taxon>Bacteria</taxon>
        <taxon>Pseudomonadati</taxon>
        <taxon>Bacteroidota</taxon>
        <taxon>Flavobacteriia</taxon>
        <taxon>Flavobacteriales</taxon>
        <taxon>Flavobacteriaceae</taxon>
        <taxon>Thalassobellus</taxon>
    </lineage>
</organism>
<keyword evidence="2" id="KW-1185">Reference proteome</keyword>
<reference evidence="1 2" key="1">
    <citation type="submission" date="2023-09" db="EMBL/GenBank/DDBJ databases">
        <title>Thalassobella suaedae gen. nov., sp. nov., a marine bacterium of the family Flavobacteriaceae isolated from a halophyte Suaeda japonica.</title>
        <authorList>
            <person name="Lee S.Y."/>
            <person name="Hwang C.Y."/>
        </authorList>
    </citation>
    <scope>NUCLEOTIDE SEQUENCE [LARGE SCALE GENOMIC DNA]</scope>
    <source>
        <strain evidence="1 2">HL-DH10</strain>
    </source>
</reference>
<name>A0ABY9Y446_9FLAO</name>
<gene>
    <name evidence="1" type="ORF">RHP49_17210</name>
</gene>